<keyword evidence="3" id="KW-1185">Reference proteome</keyword>
<dbReference type="Pfam" id="PF02519">
    <property type="entry name" value="Auxin_inducible"/>
    <property type="match status" value="1"/>
</dbReference>
<protein>
    <submittedName>
        <fullName evidence="2">Uncharacterized protein</fullName>
    </submittedName>
</protein>
<evidence type="ECO:0000313" key="3">
    <source>
        <dbReference type="Proteomes" id="UP001085076"/>
    </source>
</evidence>
<dbReference type="Proteomes" id="UP001085076">
    <property type="component" value="Miscellaneous, Linkage group lg09"/>
</dbReference>
<evidence type="ECO:0000313" key="2">
    <source>
        <dbReference type="EMBL" id="KAJ0964012.1"/>
    </source>
</evidence>
<dbReference type="PANTHER" id="PTHR31175:SF120">
    <property type="entry name" value="OS09G0547100 PROTEIN"/>
    <property type="match status" value="1"/>
</dbReference>
<sequence length="175" mass="19520">MNRFPSKVYTLKWPFSATDDDVLHELKSEQASALEASEMARKWQKVASLGRRISSPRADECSDFDACSTSSVPEKGHFFVYSSEGKRFMVPLAYLDNDIFKELLKISVEEFGLAGNGPITLPCDAVSMEYVLSLLRRGVSKEVERALLSSIFVCCKSTCSVVSVEHTQQIEVCSF</sequence>
<proteinExistence type="inferred from homology"/>
<accession>A0A9D5BZQ0</accession>
<dbReference type="PANTHER" id="PTHR31175">
    <property type="entry name" value="AUXIN-RESPONSIVE FAMILY PROTEIN"/>
    <property type="match status" value="1"/>
</dbReference>
<gene>
    <name evidence="2" type="ORF">J5N97_029134</name>
</gene>
<reference evidence="2" key="2">
    <citation type="journal article" date="2022" name="Hortic Res">
        <title>The genome of Dioscorea zingiberensis sheds light on the biosynthesis, origin and evolution of the medicinally important diosgenin saponins.</title>
        <authorList>
            <person name="Li Y."/>
            <person name="Tan C."/>
            <person name="Li Z."/>
            <person name="Guo J."/>
            <person name="Li S."/>
            <person name="Chen X."/>
            <person name="Wang C."/>
            <person name="Dai X."/>
            <person name="Yang H."/>
            <person name="Song W."/>
            <person name="Hou L."/>
            <person name="Xu J."/>
            <person name="Tong Z."/>
            <person name="Xu A."/>
            <person name="Yuan X."/>
            <person name="Wang W."/>
            <person name="Yang Q."/>
            <person name="Chen L."/>
            <person name="Sun Z."/>
            <person name="Wang K."/>
            <person name="Pan B."/>
            <person name="Chen J."/>
            <person name="Bao Y."/>
            <person name="Liu F."/>
            <person name="Qi X."/>
            <person name="Gang D.R."/>
            <person name="Wen J."/>
            <person name="Li J."/>
        </authorList>
    </citation>
    <scope>NUCLEOTIDE SEQUENCE</scope>
    <source>
        <strain evidence="2">Dzin_1.0</strain>
    </source>
</reference>
<dbReference type="AlphaFoldDB" id="A0A9D5BZQ0"/>
<name>A0A9D5BZQ0_9LILI</name>
<dbReference type="EMBL" id="JAGGNH010000009">
    <property type="protein sequence ID" value="KAJ0964012.1"/>
    <property type="molecule type" value="Genomic_DNA"/>
</dbReference>
<reference evidence="2" key="1">
    <citation type="submission" date="2021-03" db="EMBL/GenBank/DDBJ databases">
        <authorList>
            <person name="Li Z."/>
            <person name="Yang C."/>
        </authorList>
    </citation>
    <scope>NUCLEOTIDE SEQUENCE</scope>
    <source>
        <strain evidence="2">Dzin_1.0</strain>
        <tissue evidence="2">Leaf</tissue>
    </source>
</reference>
<dbReference type="GO" id="GO:0009733">
    <property type="term" value="P:response to auxin"/>
    <property type="evidence" value="ECO:0007669"/>
    <property type="project" value="InterPro"/>
</dbReference>
<comment type="caution">
    <text evidence="2">The sequence shown here is derived from an EMBL/GenBank/DDBJ whole genome shotgun (WGS) entry which is preliminary data.</text>
</comment>
<evidence type="ECO:0000256" key="1">
    <source>
        <dbReference type="ARBA" id="ARBA00006974"/>
    </source>
</evidence>
<comment type="similarity">
    <text evidence="1">Belongs to the ARG7 family.</text>
</comment>
<organism evidence="2 3">
    <name type="scientific">Dioscorea zingiberensis</name>
    <dbReference type="NCBI Taxonomy" id="325984"/>
    <lineage>
        <taxon>Eukaryota</taxon>
        <taxon>Viridiplantae</taxon>
        <taxon>Streptophyta</taxon>
        <taxon>Embryophyta</taxon>
        <taxon>Tracheophyta</taxon>
        <taxon>Spermatophyta</taxon>
        <taxon>Magnoliopsida</taxon>
        <taxon>Liliopsida</taxon>
        <taxon>Dioscoreales</taxon>
        <taxon>Dioscoreaceae</taxon>
        <taxon>Dioscorea</taxon>
    </lineage>
</organism>
<dbReference type="OrthoDB" id="1936278at2759"/>
<dbReference type="InterPro" id="IPR003676">
    <property type="entry name" value="SAUR_fam"/>
</dbReference>